<evidence type="ECO:0000256" key="4">
    <source>
        <dbReference type="SAM" id="MobiDB-lite"/>
    </source>
</evidence>
<dbReference type="InterPro" id="IPR050226">
    <property type="entry name" value="NagZ_Beta-hexosaminidase"/>
</dbReference>
<name>A0ABY2DWR5_9MICO</name>
<keyword evidence="3" id="KW-0326">Glycosidase</keyword>
<dbReference type="InterPro" id="IPR001764">
    <property type="entry name" value="Glyco_hydro_3_N"/>
</dbReference>
<dbReference type="EMBL" id="SMNA01000018">
    <property type="protein sequence ID" value="TDE88315.1"/>
    <property type="molecule type" value="Genomic_DNA"/>
</dbReference>
<evidence type="ECO:0000313" key="6">
    <source>
        <dbReference type="EMBL" id="TDE88315.1"/>
    </source>
</evidence>
<dbReference type="PANTHER" id="PTHR30480">
    <property type="entry name" value="BETA-HEXOSAMINIDASE-RELATED"/>
    <property type="match status" value="1"/>
</dbReference>
<accession>A0ABY2DWR5</accession>
<keyword evidence="2 6" id="KW-0378">Hydrolase</keyword>
<sequence>MSTLEPSSDPGGTGARRRRPGGPGGARRHTDPALDRLAHAVLWPGFAGTTAPEWLLGAREAGAPGAVLFATNIDDGDPHQTARLVAELGGPDAVVGIDEEGGSVTRLHARAGSPVPGHAVLGRHDDPAATAAVAARIGTELAERGIGVDLAPVADVNSNPANPVIGVRSFGAEADLVARHTAAYVRGLQGAGTAACAKHFPGHGDTATDSHLGGARMSASVADLEEIHLAPFRAAIDAGVRAVLTAHLVVDHLGPEPATVNPRATALLRGLGFGGVIVSDALDMRAISATLGIGGGAVAALRAGVDLLCLGNAGVYPATAADPRPDERTYAQTHRAITGALHAGTLDPESLEAAAERIAALRAWVAEQRTARTGAAGPAPITDRSAIDVARGACDVQGDVGLPAGATVVVVDGRAGRNEAAGAVPDPVGIALAERRPVTTLRAGDTAPGDLVAAAVGGELVLVLDQPHVHPAERDLVVAVLAARPDAVVVRLGWPGRLAMSPARMVTTFGSGAASGWAVADLLVGPG</sequence>
<feature type="domain" description="Glycoside hydrolase family 3 N-terminal" evidence="5">
    <location>
        <begin position="93"/>
        <end position="360"/>
    </location>
</feature>
<dbReference type="Pfam" id="PF00933">
    <property type="entry name" value="Glyco_hydro_3"/>
    <property type="match status" value="1"/>
</dbReference>
<feature type="region of interest" description="Disordered" evidence="4">
    <location>
        <begin position="1"/>
        <end position="30"/>
    </location>
</feature>
<evidence type="ECO:0000256" key="2">
    <source>
        <dbReference type="ARBA" id="ARBA00022801"/>
    </source>
</evidence>
<dbReference type="Gene3D" id="3.20.20.300">
    <property type="entry name" value="Glycoside hydrolase, family 3, N-terminal domain"/>
    <property type="match status" value="1"/>
</dbReference>
<dbReference type="GO" id="GO:0016787">
    <property type="term" value="F:hydrolase activity"/>
    <property type="evidence" value="ECO:0007669"/>
    <property type="project" value="UniProtKB-KW"/>
</dbReference>
<evidence type="ECO:0000313" key="7">
    <source>
        <dbReference type="Proteomes" id="UP000504882"/>
    </source>
</evidence>
<evidence type="ECO:0000256" key="3">
    <source>
        <dbReference type="ARBA" id="ARBA00023295"/>
    </source>
</evidence>
<dbReference type="Proteomes" id="UP000504882">
    <property type="component" value="Unassembled WGS sequence"/>
</dbReference>
<evidence type="ECO:0000259" key="5">
    <source>
        <dbReference type="Pfam" id="PF00933"/>
    </source>
</evidence>
<comment type="similarity">
    <text evidence="1">Belongs to the glycosyl hydrolase 3 family.</text>
</comment>
<gene>
    <name evidence="6" type="ORF">EXU48_23345</name>
</gene>
<proteinExistence type="inferred from homology"/>
<evidence type="ECO:0000256" key="1">
    <source>
        <dbReference type="ARBA" id="ARBA00005336"/>
    </source>
</evidence>
<organism evidence="6 7">
    <name type="scientific">Occultella glacieicola</name>
    <dbReference type="NCBI Taxonomy" id="2518684"/>
    <lineage>
        <taxon>Bacteria</taxon>
        <taxon>Bacillati</taxon>
        <taxon>Actinomycetota</taxon>
        <taxon>Actinomycetes</taxon>
        <taxon>Micrococcales</taxon>
        <taxon>Ruaniaceae</taxon>
        <taxon>Occultella</taxon>
    </lineage>
</organism>
<protein>
    <submittedName>
        <fullName evidence="6">Glycoside hydrolase family 3 protein</fullName>
    </submittedName>
</protein>
<dbReference type="InterPro" id="IPR017853">
    <property type="entry name" value="GH"/>
</dbReference>
<keyword evidence="7" id="KW-1185">Reference proteome</keyword>
<dbReference type="InterPro" id="IPR036962">
    <property type="entry name" value="Glyco_hydro_3_N_sf"/>
</dbReference>
<reference evidence="6 7" key="1">
    <citation type="submission" date="2019-03" db="EMBL/GenBank/DDBJ databases">
        <title>Genomic features of bacteria from cold environments.</title>
        <authorList>
            <person name="Shen L."/>
        </authorList>
    </citation>
    <scope>NUCLEOTIDE SEQUENCE [LARGE SCALE GENOMIC DNA]</scope>
    <source>
        <strain evidence="7">T3246-1</strain>
    </source>
</reference>
<dbReference type="SUPFAM" id="SSF51445">
    <property type="entry name" value="(Trans)glycosidases"/>
    <property type="match status" value="1"/>
</dbReference>
<dbReference type="PANTHER" id="PTHR30480:SF16">
    <property type="entry name" value="GLYCOSIDE HYDROLASE FAMILY 3 DOMAIN PROTEIN"/>
    <property type="match status" value="1"/>
</dbReference>
<dbReference type="RefSeq" id="WP_133110110.1">
    <property type="nucleotide sequence ID" value="NZ_SMNA01000018.1"/>
</dbReference>
<comment type="caution">
    <text evidence="6">The sequence shown here is derived from an EMBL/GenBank/DDBJ whole genome shotgun (WGS) entry which is preliminary data.</text>
</comment>